<dbReference type="SUPFAM" id="SSF56601">
    <property type="entry name" value="beta-lactamase/transpeptidase-like"/>
    <property type="match status" value="1"/>
</dbReference>
<dbReference type="PANTHER" id="PTHR30023:SF0">
    <property type="entry name" value="PENICILLIN-SENSITIVE CARBOXYPEPTIDASE A"/>
    <property type="match status" value="1"/>
</dbReference>
<dbReference type="RefSeq" id="WP_103805050.1">
    <property type="nucleotide sequence ID" value="NZ_PQVG01000002.1"/>
</dbReference>
<name>A0A2S5AE74_9FLAO</name>
<reference evidence="4 5" key="1">
    <citation type="submission" date="2018-01" db="EMBL/GenBank/DDBJ databases">
        <authorList>
            <person name="Gaut B.S."/>
            <person name="Morton B.R."/>
            <person name="Clegg M.T."/>
            <person name="Duvall M.R."/>
        </authorList>
    </citation>
    <scope>NUCLEOTIDE SEQUENCE [LARGE SCALE GENOMIC DNA]</scope>
    <source>
        <strain evidence="4 5">HR-AY</strain>
    </source>
</reference>
<protein>
    <submittedName>
        <fullName evidence="4">Peptidase S13</fullName>
    </submittedName>
</protein>
<dbReference type="PANTHER" id="PTHR30023">
    <property type="entry name" value="D-ALANYL-D-ALANINE CARBOXYPEPTIDASE"/>
    <property type="match status" value="1"/>
</dbReference>
<feature type="chain" id="PRO_5015683557" evidence="3">
    <location>
        <begin position="26"/>
        <end position="442"/>
    </location>
</feature>
<keyword evidence="3" id="KW-0732">Signal</keyword>
<dbReference type="EMBL" id="PQVG01000002">
    <property type="protein sequence ID" value="POY40864.1"/>
    <property type="molecule type" value="Genomic_DNA"/>
</dbReference>
<evidence type="ECO:0000313" key="4">
    <source>
        <dbReference type="EMBL" id="POY40864.1"/>
    </source>
</evidence>
<dbReference type="GO" id="GO:0000270">
    <property type="term" value="P:peptidoglycan metabolic process"/>
    <property type="evidence" value="ECO:0007669"/>
    <property type="project" value="TreeGrafter"/>
</dbReference>
<keyword evidence="5" id="KW-1185">Reference proteome</keyword>
<accession>A0A2S5AE74</accession>
<evidence type="ECO:0000256" key="3">
    <source>
        <dbReference type="SAM" id="SignalP"/>
    </source>
</evidence>
<dbReference type="Pfam" id="PF02113">
    <property type="entry name" value="Peptidase_S13"/>
    <property type="match status" value="1"/>
</dbReference>
<keyword evidence="2" id="KW-0378">Hydrolase</keyword>
<dbReference type="Proteomes" id="UP000237310">
    <property type="component" value="Unassembled WGS sequence"/>
</dbReference>
<organism evidence="4 5">
    <name type="scientific">Flavobacterium alvei</name>
    <dbReference type="NCBI Taxonomy" id="2080416"/>
    <lineage>
        <taxon>Bacteria</taxon>
        <taxon>Pseudomonadati</taxon>
        <taxon>Bacteroidota</taxon>
        <taxon>Flavobacteriia</taxon>
        <taxon>Flavobacteriales</taxon>
        <taxon>Flavobacteriaceae</taxon>
        <taxon>Flavobacterium</taxon>
    </lineage>
</organism>
<sequence>MVKKQLKNRVSTLLILVLVSTATFAQKIPQRKIKKLIEKSEILNEHFTGFVLFDQDQGKMIYEQNASKHFVPASNTKIYTFYTVLNMLGDSIPALKYVTKGDSLIFWGTGDPTLTYSTFKSTKVLDFLKKSEKKLYFASHNYKGNFYGYGWNYDDYLEDFQPELTAFPVDGNTAKVYKTEKGEVTVKPPFLQPYFKVDPNYIPENFLIHRDFYTNQFTYPTTIAKTGYLQEIPFKTSPELTISLLEEKINKEISLLNITLPQDFKIIYSEKTDDVLRKMMLVSDNFIAEQLLLVCSSTLSNDLSTKVIIDYSKTNFMKEFANDIVWVDGSGLSRYNLFTPNTSVALLKKISLTINDKERLHSLFPAGGVSGTLKRAYKTDADKPFVWAKTGTLTNVYNQSGYIITRKGKKLIYSLMNNNFTRTTEEIRDEIARIITKIHNDY</sequence>
<dbReference type="OrthoDB" id="9802627at2"/>
<dbReference type="GO" id="GO:0006508">
    <property type="term" value="P:proteolysis"/>
    <property type="evidence" value="ECO:0007669"/>
    <property type="project" value="InterPro"/>
</dbReference>
<gene>
    <name evidence="4" type="ORF">C3L50_05045</name>
</gene>
<dbReference type="AlphaFoldDB" id="A0A2S5AE74"/>
<dbReference type="InterPro" id="IPR012338">
    <property type="entry name" value="Beta-lactam/transpept-like"/>
</dbReference>
<comment type="caution">
    <text evidence="4">The sequence shown here is derived from an EMBL/GenBank/DDBJ whole genome shotgun (WGS) entry which is preliminary data.</text>
</comment>
<evidence type="ECO:0000256" key="2">
    <source>
        <dbReference type="ARBA" id="ARBA00022801"/>
    </source>
</evidence>
<dbReference type="PRINTS" id="PR00922">
    <property type="entry name" value="DADACBPTASE3"/>
</dbReference>
<evidence type="ECO:0000256" key="1">
    <source>
        <dbReference type="ARBA" id="ARBA00006096"/>
    </source>
</evidence>
<feature type="signal peptide" evidence="3">
    <location>
        <begin position="1"/>
        <end position="25"/>
    </location>
</feature>
<proteinExistence type="inferred from homology"/>
<dbReference type="Gene3D" id="3.40.710.10">
    <property type="entry name" value="DD-peptidase/beta-lactamase superfamily"/>
    <property type="match status" value="2"/>
</dbReference>
<dbReference type="InterPro" id="IPR000667">
    <property type="entry name" value="Peptidase_S13"/>
</dbReference>
<evidence type="ECO:0000313" key="5">
    <source>
        <dbReference type="Proteomes" id="UP000237310"/>
    </source>
</evidence>
<comment type="similarity">
    <text evidence="1">Belongs to the peptidase S13 family.</text>
</comment>
<dbReference type="GO" id="GO:0004185">
    <property type="term" value="F:serine-type carboxypeptidase activity"/>
    <property type="evidence" value="ECO:0007669"/>
    <property type="project" value="InterPro"/>
</dbReference>